<dbReference type="STRING" id="1907941.BKE30_05895"/>
<sequence length="147" mass="16381">MNQQSALSSVEIATPVFSAGGSQIRISAQGIEVITSGKFEAKAGQHQFLGGEKADISIPVLPKFQNKNWIALEHLDADNQSFANLSYKIFFENNQTIEGKLDQQGKAYHENVPDEAIKVEYEENTTIKDEPWDTYDSVLAQLSNFEK</sequence>
<gene>
    <name evidence="1" type="ORF">BKE30_05895</name>
</gene>
<evidence type="ECO:0000313" key="2">
    <source>
        <dbReference type="Proteomes" id="UP000192132"/>
    </source>
</evidence>
<accession>A0A1S8CXD9</accession>
<name>A0A1S8CXD9_9GAMM</name>
<proteinExistence type="predicted"/>
<reference evidence="1 2" key="1">
    <citation type="submission" date="2016-10" db="EMBL/GenBank/DDBJ databases">
        <title>Draft Genome sequence of Alkanindiges sp. strain H1.</title>
        <authorList>
            <person name="Subhash Y."/>
            <person name="Lee S."/>
        </authorList>
    </citation>
    <scope>NUCLEOTIDE SEQUENCE [LARGE SCALE GENOMIC DNA]</scope>
    <source>
        <strain evidence="1 2">H1</strain>
    </source>
</reference>
<comment type="caution">
    <text evidence="1">The sequence shown here is derived from an EMBL/GenBank/DDBJ whole genome shotgun (WGS) entry which is preliminary data.</text>
</comment>
<dbReference type="Proteomes" id="UP000192132">
    <property type="component" value="Unassembled WGS sequence"/>
</dbReference>
<dbReference type="AlphaFoldDB" id="A0A1S8CXD9"/>
<dbReference type="OrthoDB" id="6713277at2"/>
<evidence type="ECO:0000313" key="1">
    <source>
        <dbReference type="EMBL" id="ONG41305.1"/>
    </source>
</evidence>
<protein>
    <submittedName>
        <fullName evidence="1">Uncharacterized protein</fullName>
    </submittedName>
</protein>
<organism evidence="1 2">
    <name type="scientific">Alkanindiges hydrocarboniclasticus</name>
    <dbReference type="NCBI Taxonomy" id="1907941"/>
    <lineage>
        <taxon>Bacteria</taxon>
        <taxon>Pseudomonadati</taxon>
        <taxon>Pseudomonadota</taxon>
        <taxon>Gammaproteobacteria</taxon>
        <taxon>Moraxellales</taxon>
        <taxon>Moraxellaceae</taxon>
        <taxon>Alkanindiges</taxon>
    </lineage>
</organism>
<dbReference type="EMBL" id="MLCN01000013">
    <property type="protein sequence ID" value="ONG41305.1"/>
    <property type="molecule type" value="Genomic_DNA"/>
</dbReference>
<dbReference type="RefSeq" id="WP_076877682.1">
    <property type="nucleotide sequence ID" value="NZ_MLCN01000013.1"/>
</dbReference>
<keyword evidence="2" id="KW-1185">Reference proteome</keyword>